<dbReference type="Proteomes" id="UP000237347">
    <property type="component" value="Unassembled WGS sequence"/>
</dbReference>
<dbReference type="EMBL" id="PKMF04000742">
    <property type="protein sequence ID" value="KAK7820387.1"/>
    <property type="molecule type" value="Genomic_DNA"/>
</dbReference>
<evidence type="ECO:0000259" key="3">
    <source>
        <dbReference type="Pfam" id="PF14392"/>
    </source>
</evidence>
<feature type="region of interest" description="Disordered" evidence="1">
    <location>
        <begin position="189"/>
        <end position="214"/>
    </location>
</feature>
<accession>A0AAW0J1I9</accession>
<dbReference type="InterPro" id="IPR025558">
    <property type="entry name" value="DUF4283"/>
</dbReference>
<proteinExistence type="predicted"/>
<organism evidence="4 5">
    <name type="scientific">Quercus suber</name>
    <name type="common">Cork oak</name>
    <dbReference type="NCBI Taxonomy" id="58331"/>
    <lineage>
        <taxon>Eukaryota</taxon>
        <taxon>Viridiplantae</taxon>
        <taxon>Streptophyta</taxon>
        <taxon>Embryophyta</taxon>
        <taxon>Tracheophyta</taxon>
        <taxon>Spermatophyta</taxon>
        <taxon>Magnoliopsida</taxon>
        <taxon>eudicotyledons</taxon>
        <taxon>Gunneridae</taxon>
        <taxon>Pentapetalae</taxon>
        <taxon>rosids</taxon>
        <taxon>fabids</taxon>
        <taxon>Fagales</taxon>
        <taxon>Fagaceae</taxon>
        <taxon>Quercus</taxon>
    </lineage>
</organism>
<evidence type="ECO:0008006" key="6">
    <source>
        <dbReference type="Google" id="ProtNLM"/>
    </source>
</evidence>
<evidence type="ECO:0000313" key="4">
    <source>
        <dbReference type="EMBL" id="KAK7820387.1"/>
    </source>
</evidence>
<gene>
    <name evidence="4" type="ORF">CFP56_038961</name>
</gene>
<reference evidence="4 5" key="1">
    <citation type="journal article" date="2018" name="Sci. Data">
        <title>The draft genome sequence of cork oak.</title>
        <authorList>
            <person name="Ramos A.M."/>
            <person name="Usie A."/>
            <person name="Barbosa P."/>
            <person name="Barros P.M."/>
            <person name="Capote T."/>
            <person name="Chaves I."/>
            <person name="Simoes F."/>
            <person name="Abreu I."/>
            <person name="Carrasquinho I."/>
            <person name="Faro C."/>
            <person name="Guimaraes J.B."/>
            <person name="Mendonca D."/>
            <person name="Nobrega F."/>
            <person name="Rodrigues L."/>
            <person name="Saibo N.J.M."/>
            <person name="Varela M.C."/>
            <person name="Egas C."/>
            <person name="Matos J."/>
            <person name="Miguel C.M."/>
            <person name="Oliveira M.M."/>
            <person name="Ricardo C.P."/>
            <person name="Goncalves S."/>
        </authorList>
    </citation>
    <scope>NUCLEOTIDE SEQUENCE [LARGE SCALE GENOMIC DNA]</scope>
    <source>
        <strain evidence="5">cv. HL8</strain>
    </source>
</reference>
<feature type="domain" description="DUF4283" evidence="2">
    <location>
        <begin position="33"/>
        <end position="115"/>
    </location>
</feature>
<dbReference type="InterPro" id="IPR025836">
    <property type="entry name" value="Zn_knuckle_CX2CX4HX4C"/>
</dbReference>
<name>A0AAW0J1I9_QUESU</name>
<sequence length="386" mass="42684">MVDDMINRLENMSLTTEEEEVITISDKGRKEEIESCSLSLIGKFLTCKPFNKRAAQNTLRRAWSLEKGVQMMEVGSNLFQFKFCREFDLDKVYKEGLWSFDNQVLMLRRWQPGMTVAVPIAKPLRCGGFIGGSDGQRSWVSYKYERLPLFCHFCGLLGHDTKHCAKYYARSKNGSEVICQYGEWLKSAGGQTRSPVRRGVNMNNSNRDDNQVGEGNLESTAAEEANVQGNPSAPNSYVNGKGGDSGNFPAFTDNAAVTEGGIMEGHGLIDTGINEGALNSSRESSLNVLELNHMGLLSNAPDVMHVTPKTHDGPQGLKQKPTWTRLVRMECGPSVGKQESCKQKLRKRGGVSSELFDTRKSRVSPISGMPIEPGGNFPLHLGFLHL</sequence>
<dbReference type="InterPro" id="IPR040256">
    <property type="entry name" value="At4g02000-like"/>
</dbReference>
<dbReference type="PANTHER" id="PTHR31286:SF178">
    <property type="entry name" value="DUF4283 DOMAIN-CONTAINING PROTEIN"/>
    <property type="match status" value="1"/>
</dbReference>
<feature type="domain" description="Zinc knuckle CX2CX4HX4C" evidence="3">
    <location>
        <begin position="120"/>
        <end position="165"/>
    </location>
</feature>
<dbReference type="AlphaFoldDB" id="A0AAW0J1I9"/>
<evidence type="ECO:0000256" key="1">
    <source>
        <dbReference type="SAM" id="MobiDB-lite"/>
    </source>
</evidence>
<dbReference type="Pfam" id="PF14111">
    <property type="entry name" value="DUF4283"/>
    <property type="match status" value="1"/>
</dbReference>
<comment type="caution">
    <text evidence="4">The sequence shown here is derived from an EMBL/GenBank/DDBJ whole genome shotgun (WGS) entry which is preliminary data.</text>
</comment>
<protein>
    <recommendedName>
        <fullName evidence="6">DUF4283 domain-containing protein</fullName>
    </recommendedName>
</protein>
<dbReference type="Pfam" id="PF14392">
    <property type="entry name" value="zf-CCHC_4"/>
    <property type="match status" value="1"/>
</dbReference>
<dbReference type="PANTHER" id="PTHR31286">
    <property type="entry name" value="GLYCINE-RICH CELL WALL STRUCTURAL PROTEIN 1.8-LIKE"/>
    <property type="match status" value="1"/>
</dbReference>
<keyword evidence="5" id="KW-1185">Reference proteome</keyword>
<evidence type="ECO:0000313" key="5">
    <source>
        <dbReference type="Proteomes" id="UP000237347"/>
    </source>
</evidence>
<evidence type="ECO:0000259" key="2">
    <source>
        <dbReference type="Pfam" id="PF14111"/>
    </source>
</evidence>